<dbReference type="InterPro" id="IPR034257">
    <property type="entry name" value="Acinus_RRM"/>
</dbReference>
<dbReference type="SUPFAM" id="SSF68906">
    <property type="entry name" value="SAP domain"/>
    <property type="match status" value="1"/>
</dbReference>
<evidence type="ECO:0000313" key="6">
    <source>
        <dbReference type="Proteomes" id="UP001151518"/>
    </source>
</evidence>
<reference evidence="5" key="1">
    <citation type="submission" date="2022-07" db="EMBL/GenBank/DDBJ databases">
        <title>Phylogenomic reconstructions and comparative analyses of Kickxellomycotina fungi.</title>
        <authorList>
            <person name="Reynolds N.K."/>
            <person name="Stajich J.E."/>
            <person name="Barry K."/>
            <person name="Grigoriev I.V."/>
            <person name="Crous P."/>
            <person name="Smith M.E."/>
        </authorList>
    </citation>
    <scope>NUCLEOTIDE SEQUENCE</scope>
    <source>
        <strain evidence="5">NRRL 3115</strain>
    </source>
</reference>
<dbReference type="Proteomes" id="UP001151518">
    <property type="component" value="Unassembled WGS sequence"/>
</dbReference>
<dbReference type="Gene3D" id="1.10.720.30">
    <property type="entry name" value="SAP domain"/>
    <property type="match status" value="1"/>
</dbReference>
<dbReference type="InterPro" id="IPR036361">
    <property type="entry name" value="SAP_dom_sf"/>
</dbReference>
<dbReference type="PANTHER" id="PTHR47031:SF3">
    <property type="entry name" value="SAP DOMAIN-CONTAINING PROTEIN"/>
    <property type="match status" value="1"/>
</dbReference>
<feature type="region of interest" description="Disordered" evidence="2">
    <location>
        <begin position="266"/>
        <end position="296"/>
    </location>
</feature>
<feature type="region of interest" description="Disordered" evidence="2">
    <location>
        <begin position="83"/>
        <end position="110"/>
    </location>
</feature>
<dbReference type="Pfam" id="PF00076">
    <property type="entry name" value="RRM_1"/>
    <property type="match status" value="1"/>
</dbReference>
<dbReference type="EMBL" id="JANBTW010000139">
    <property type="protein sequence ID" value="KAJ2669844.1"/>
    <property type="molecule type" value="Genomic_DNA"/>
</dbReference>
<organism evidence="5 6">
    <name type="scientific">Coemansia spiralis</name>
    <dbReference type="NCBI Taxonomy" id="417178"/>
    <lineage>
        <taxon>Eukaryota</taxon>
        <taxon>Fungi</taxon>
        <taxon>Fungi incertae sedis</taxon>
        <taxon>Zoopagomycota</taxon>
        <taxon>Kickxellomycotina</taxon>
        <taxon>Kickxellomycetes</taxon>
        <taxon>Kickxellales</taxon>
        <taxon>Kickxellaceae</taxon>
        <taxon>Coemansia</taxon>
    </lineage>
</organism>
<evidence type="ECO:0008006" key="7">
    <source>
        <dbReference type="Google" id="ProtNLM"/>
    </source>
</evidence>
<dbReference type="Pfam" id="PF02037">
    <property type="entry name" value="SAP"/>
    <property type="match status" value="1"/>
</dbReference>
<dbReference type="InterPro" id="IPR035979">
    <property type="entry name" value="RBD_domain_sf"/>
</dbReference>
<gene>
    <name evidence="5" type="ORF">GGI25_006021</name>
</gene>
<evidence type="ECO:0000259" key="3">
    <source>
        <dbReference type="PROSITE" id="PS50102"/>
    </source>
</evidence>
<dbReference type="SMART" id="SM00513">
    <property type="entry name" value="SAP"/>
    <property type="match status" value="1"/>
</dbReference>
<evidence type="ECO:0000256" key="2">
    <source>
        <dbReference type="SAM" id="MobiDB-lite"/>
    </source>
</evidence>
<name>A0A9W8KU48_9FUNG</name>
<dbReference type="PANTHER" id="PTHR47031">
    <property type="entry name" value="SAP DNA-BINDING DOMAIN-CONTAINING PROTEIN"/>
    <property type="match status" value="1"/>
</dbReference>
<dbReference type="GO" id="GO:0003723">
    <property type="term" value="F:RNA binding"/>
    <property type="evidence" value="ECO:0007669"/>
    <property type="project" value="UniProtKB-UniRule"/>
</dbReference>
<dbReference type="PROSITE" id="PS50102">
    <property type="entry name" value="RRM"/>
    <property type="match status" value="1"/>
</dbReference>
<feature type="region of interest" description="Disordered" evidence="2">
    <location>
        <begin position="315"/>
        <end position="342"/>
    </location>
</feature>
<dbReference type="InterPro" id="IPR003034">
    <property type="entry name" value="SAP_dom"/>
</dbReference>
<keyword evidence="1" id="KW-0694">RNA-binding</keyword>
<evidence type="ECO:0000256" key="1">
    <source>
        <dbReference type="PROSITE-ProRule" id="PRU00176"/>
    </source>
</evidence>
<evidence type="ECO:0000259" key="4">
    <source>
        <dbReference type="PROSITE" id="PS50800"/>
    </source>
</evidence>
<proteinExistence type="predicted"/>
<accession>A0A9W8KU48</accession>
<dbReference type="PROSITE" id="PS50800">
    <property type="entry name" value="SAP"/>
    <property type="match status" value="1"/>
</dbReference>
<evidence type="ECO:0000313" key="5">
    <source>
        <dbReference type="EMBL" id="KAJ2669844.1"/>
    </source>
</evidence>
<dbReference type="AlphaFoldDB" id="A0A9W8KU48"/>
<dbReference type="InterPro" id="IPR000504">
    <property type="entry name" value="RRM_dom"/>
</dbReference>
<dbReference type="SMART" id="SM00360">
    <property type="entry name" value="RRM"/>
    <property type="match status" value="1"/>
</dbReference>
<comment type="caution">
    <text evidence="5">The sequence shown here is derived from an EMBL/GenBank/DDBJ whole genome shotgun (WGS) entry which is preliminary data.</text>
</comment>
<dbReference type="Gene3D" id="3.30.70.330">
    <property type="match status" value="1"/>
</dbReference>
<dbReference type="InterPro" id="IPR012677">
    <property type="entry name" value="Nucleotide-bd_a/b_plait_sf"/>
</dbReference>
<feature type="compositionally biased region" description="Basic and acidic residues" evidence="2">
    <location>
        <begin position="274"/>
        <end position="291"/>
    </location>
</feature>
<feature type="domain" description="SAP" evidence="4">
    <location>
        <begin position="6"/>
        <end position="40"/>
    </location>
</feature>
<protein>
    <recommendedName>
        <fullName evidence="7">SAP domain-containing protein</fullName>
    </recommendedName>
</protein>
<dbReference type="CDD" id="cd12432">
    <property type="entry name" value="RRM_ACINU"/>
    <property type="match status" value="1"/>
</dbReference>
<feature type="domain" description="RRM" evidence="3">
    <location>
        <begin position="148"/>
        <end position="223"/>
    </location>
</feature>
<sequence length="384" mass="41163">MSQLVPSELKVAELRSELAARNLPTNGLKKDLVKRLEEAFKASEESTAMQDGGDDQIELLPADEQAKADFASDSNKEHAEDAFVDQIETGEAPSTLVEDSSRKRKMGTGDDKEIDDVMMETDELVATQPSTLPAENGGKLASGAKQADALYIKNLARPLTVFRVKELLCKFGTVDDVWLNSIKTRGYASFSTKEEAESALAGINGTKYPPEHGKILECGFITKERMKELIAEEESMIDSVSSIDLVTIQDDGRNCGVALVNLKPKGKNATKKHRSDEKPGETEAGKTKQADKSASNNPAAITVVSIAATAAANDTKGLGNNKRANRKDASSPVNSASASGGDLAAIETDALTRKTKTQPTIVYRPLTDEEVATKKAVMSADSSR</sequence>
<dbReference type="OrthoDB" id="445357at2759"/>
<dbReference type="SUPFAM" id="SSF54928">
    <property type="entry name" value="RNA-binding domain, RBD"/>
    <property type="match status" value="1"/>
</dbReference>